<reference evidence="4 5" key="1">
    <citation type="submission" date="2019-07" db="EMBL/GenBank/DDBJ databases">
        <authorList>
            <person name="Zhou L.-Y."/>
        </authorList>
    </citation>
    <scope>NUCLEOTIDE SEQUENCE [LARGE SCALE GENOMIC DNA]</scope>
    <source>
        <strain evidence="4 5">YIM 101269</strain>
    </source>
</reference>
<accession>A0A553JX68</accession>
<dbReference type="Proteomes" id="UP000317638">
    <property type="component" value="Unassembled WGS sequence"/>
</dbReference>
<dbReference type="CDD" id="cd17574">
    <property type="entry name" value="REC_OmpR"/>
    <property type="match status" value="1"/>
</dbReference>
<evidence type="ECO:0000256" key="2">
    <source>
        <dbReference type="PROSITE-ProRule" id="PRU00169"/>
    </source>
</evidence>
<dbReference type="RefSeq" id="WP_143939188.1">
    <property type="nucleotide sequence ID" value="NZ_VKKG01000006.1"/>
</dbReference>
<dbReference type="GO" id="GO:0000156">
    <property type="term" value="F:phosphorelay response regulator activity"/>
    <property type="evidence" value="ECO:0007669"/>
    <property type="project" value="TreeGrafter"/>
</dbReference>
<evidence type="ECO:0000313" key="4">
    <source>
        <dbReference type="EMBL" id="TRY17045.1"/>
    </source>
</evidence>
<dbReference type="InterPro" id="IPR039420">
    <property type="entry name" value="WalR-like"/>
</dbReference>
<sequence length="123" mass="13407">MRGTNVKRAVVVEDDDDIRGLLEIVLGQMGFDVVGAVTGERGIDEVRDLRPELVTLDIGLPGVDGLEVLTRLREFHTGTVVVVSARGRTADAERALAAGADGYLVKPFRPRTLREDLERIIAE</sequence>
<evidence type="ECO:0000259" key="3">
    <source>
        <dbReference type="PROSITE" id="PS50110"/>
    </source>
</evidence>
<dbReference type="InterPro" id="IPR001789">
    <property type="entry name" value="Sig_transdc_resp-reg_receiver"/>
</dbReference>
<feature type="modified residue" description="4-aspartylphosphate" evidence="2">
    <location>
        <position position="57"/>
    </location>
</feature>
<keyword evidence="5" id="KW-1185">Reference proteome</keyword>
<dbReference type="PANTHER" id="PTHR48111:SF54">
    <property type="entry name" value="STAGE 0 SPORULATION PROTEIN A HOMOLOG"/>
    <property type="match status" value="1"/>
</dbReference>
<proteinExistence type="predicted"/>
<dbReference type="PROSITE" id="PS50110">
    <property type="entry name" value="RESPONSE_REGULATORY"/>
    <property type="match status" value="1"/>
</dbReference>
<name>A0A553JX68_9ACTN</name>
<dbReference type="Pfam" id="PF00072">
    <property type="entry name" value="Response_reg"/>
    <property type="match status" value="1"/>
</dbReference>
<dbReference type="InterPro" id="IPR011006">
    <property type="entry name" value="CheY-like_superfamily"/>
</dbReference>
<dbReference type="GO" id="GO:0006355">
    <property type="term" value="P:regulation of DNA-templated transcription"/>
    <property type="evidence" value="ECO:0007669"/>
    <property type="project" value="TreeGrafter"/>
</dbReference>
<dbReference type="AlphaFoldDB" id="A0A553JX68"/>
<organism evidence="4 5">
    <name type="scientific">Tessaracoccus rhinocerotis</name>
    <dbReference type="NCBI Taxonomy" id="1689449"/>
    <lineage>
        <taxon>Bacteria</taxon>
        <taxon>Bacillati</taxon>
        <taxon>Actinomycetota</taxon>
        <taxon>Actinomycetes</taxon>
        <taxon>Propionibacteriales</taxon>
        <taxon>Propionibacteriaceae</taxon>
        <taxon>Tessaracoccus</taxon>
    </lineage>
</organism>
<gene>
    <name evidence="4" type="ORF">FOJ82_14440</name>
</gene>
<dbReference type="PANTHER" id="PTHR48111">
    <property type="entry name" value="REGULATOR OF RPOS"/>
    <property type="match status" value="1"/>
</dbReference>
<dbReference type="OrthoDB" id="3197131at2"/>
<dbReference type="SUPFAM" id="SSF52172">
    <property type="entry name" value="CheY-like"/>
    <property type="match status" value="1"/>
</dbReference>
<evidence type="ECO:0000256" key="1">
    <source>
        <dbReference type="ARBA" id="ARBA00023125"/>
    </source>
</evidence>
<dbReference type="SMART" id="SM00448">
    <property type="entry name" value="REC"/>
    <property type="match status" value="1"/>
</dbReference>
<protein>
    <submittedName>
        <fullName evidence="4">Response regulator</fullName>
    </submittedName>
</protein>
<comment type="caution">
    <text evidence="4">The sequence shown here is derived from an EMBL/GenBank/DDBJ whole genome shotgun (WGS) entry which is preliminary data.</text>
</comment>
<dbReference type="EMBL" id="VKKG01000006">
    <property type="protein sequence ID" value="TRY17045.1"/>
    <property type="molecule type" value="Genomic_DNA"/>
</dbReference>
<feature type="domain" description="Response regulatory" evidence="3">
    <location>
        <begin position="8"/>
        <end position="121"/>
    </location>
</feature>
<keyword evidence="1" id="KW-0238">DNA-binding</keyword>
<dbReference type="Gene3D" id="3.40.50.2300">
    <property type="match status" value="1"/>
</dbReference>
<dbReference type="GO" id="GO:0032993">
    <property type="term" value="C:protein-DNA complex"/>
    <property type="evidence" value="ECO:0007669"/>
    <property type="project" value="TreeGrafter"/>
</dbReference>
<dbReference type="GO" id="GO:0000976">
    <property type="term" value="F:transcription cis-regulatory region binding"/>
    <property type="evidence" value="ECO:0007669"/>
    <property type="project" value="TreeGrafter"/>
</dbReference>
<keyword evidence="2" id="KW-0597">Phosphoprotein</keyword>
<evidence type="ECO:0000313" key="5">
    <source>
        <dbReference type="Proteomes" id="UP000317638"/>
    </source>
</evidence>
<dbReference type="GO" id="GO:0005829">
    <property type="term" value="C:cytosol"/>
    <property type="evidence" value="ECO:0007669"/>
    <property type="project" value="TreeGrafter"/>
</dbReference>